<gene>
    <name evidence="2" type="ORF">V1478_006360</name>
</gene>
<keyword evidence="3" id="KW-1185">Reference proteome</keyword>
<feature type="compositionally biased region" description="Basic and acidic residues" evidence="1">
    <location>
        <begin position="131"/>
        <end position="142"/>
    </location>
</feature>
<dbReference type="EMBL" id="JAUDFV010000132">
    <property type="protein sequence ID" value="KAL2728728.1"/>
    <property type="molecule type" value="Genomic_DNA"/>
</dbReference>
<feature type="compositionally biased region" description="Basic residues" evidence="1">
    <location>
        <begin position="86"/>
        <end position="99"/>
    </location>
</feature>
<proteinExistence type="predicted"/>
<reference evidence="2 3" key="1">
    <citation type="journal article" date="2024" name="Ann. Entomol. Soc. Am.">
        <title>Genomic analyses of the southern and eastern yellowjacket wasps (Hymenoptera: Vespidae) reveal evolutionary signatures of social life.</title>
        <authorList>
            <person name="Catto M.A."/>
            <person name="Caine P.B."/>
            <person name="Orr S.E."/>
            <person name="Hunt B.G."/>
            <person name="Goodisman M.A.D."/>
        </authorList>
    </citation>
    <scope>NUCLEOTIDE SEQUENCE [LARGE SCALE GENOMIC DNA]</scope>
    <source>
        <strain evidence="2">233</strain>
        <tissue evidence="2">Head and thorax</tissue>
    </source>
</reference>
<evidence type="ECO:0000313" key="3">
    <source>
        <dbReference type="Proteomes" id="UP001607302"/>
    </source>
</evidence>
<dbReference type="Proteomes" id="UP001607302">
    <property type="component" value="Unassembled WGS sequence"/>
</dbReference>
<sequence>MSWNTVVGILARSSTNHHHQHTSIKLRMAPKWNVLSPYRPMPVSNLAQGKTLFPWRCYLYYSISTSRRFIEFTMCSSVCIQNEKQKKNKRKEKEKKRKEKEKWKEKKKEQGHGRGVGDDDGDGGGNGGRGKGRDGGGSDAKYNRNREKGIFWLTSSLTRIADFFGEQQHHQEAGLYVADSCGWIIPLPYEAIKGFRVFKYKRQISDWSINNRENIQNLLN</sequence>
<feature type="compositionally biased region" description="Basic and acidic residues" evidence="1">
    <location>
        <begin position="100"/>
        <end position="117"/>
    </location>
</feature>
<feature type="region of interest" description="Disordered" evidence="1">
    <location>
        <begin position="83"/>
        <end position="142"/>
    </location>
</feature>
<protein>
    <submittedName>
        <fullName evidence="2">Uncharacterized protein</fullName>
    </submittedName>
</protein>
<comment type="caution">
    <text evidence="2">The sequence shown here is derived from an EMBL/GenBank/DDBJ whole genome shotgun (WGS) entry which is preliminary data.</text>
</comment>
<organism evidence="2 3">
    <name type="scientific">Vespula squamosa</name>
    <name type="common">Southern yellow jacket</name>
    <name type="synonym">Wasp</name>
    <dbReference type="NCBI Taxonomy" id="30214"/>
    <lineage>
        <taxon>Eukaryota</taxon>
        <taxon>Metazoa</taxon>
        <taxon>Ecdysozoa</taxon>
        <taxon>Arthropoda</taxon>
        <taxon>Hexapoda</taxon>
        <taxon>Insecta</taxon>
        <taxon>Pterygota</taxon>
        <taxon>Neoptera</taxon>
        <taxon>Endopterygota</taxon>
        <taxon>Hymenoptera</taxon>
        <taxon>Apocrita</taxon>
        <taxon>Aculeata</taxon>
        <taxon>Vespoidea</taxon>
        <taxon>Vespidae</taxon>
        <taxon>Vespinae</taxon>
        <taxon>Vespula</taxon>
    </lineage>
</organism>
<evidence type="ECO:0000256" key="1">
    <source>
        <dbReference type="SAM" id="MobiDB-lite"/>
    </source>
</evidence>
<evidence type="ECO:0000313" key="2">
    <source>
        <dbReference type="EMBL" id="KAL2728728.1"/>
    </source>
</evidence>
<name>A0ABD2B7L8_VESSQ</name>
<accession>A0ABD2B7L8</accession>
<dbReference type="AlphaFoldDB" id="A0ABD2B7L8"/>